<feature type="domain" description="Secretin/TonB short N-terminal" evidence="9">
    <location>
        <begin position="46"/>
        <end position="94"/>
    </location>
</feature>
<dbReference type="Gene3D" id="2.170.130.10">
    <property type="entry name" value="TonB-dependent receptor, plug domain"/>
    <property type="match status" value="1"/>
</dbReference>
<evidence type="ECO:0000256" key="2">
    <source>
        <dbReference type="ARBA" id="ARBA00022448"/>
    </source>
</evidence>
<dbReference type="Pfam" id="PF07715">
    <property type="entry name" value="Plug"/>
    <property type="match status" value="1"/>
</dbReference>
<evidence type="ECO:0000313" key="11">
    <source>
        <dbReference type="EMBL" id="MET7001094.1"/>
    </source>
</evidence>
<keyword evidence="8" id="KW-0732">Signal</keyword>
<dbReference type="InterPro" id="IPR008969">
    <property type="entry name" value="CarboxyPept-like_regulatory"/>
</dbReference>
<organism evidence="11 12">
    <name type="scientific">Chitinophaga defluvii</name>
    <dbReference type="NCBI Taxonomy" id="3163343"/>
    <lineage>
        <taxon>Bacteria</taxon>
        <taxon>Pseudomonadati</taxon>
        <taxon>Bacteroidota</taxon>
        <taxon>Chitinophagia</taxon>
        <taxon>Chitinophagales</taxon>
        <taxon>Chitinophagaceae</taxon>
        <taxon>Chitinophaga</taxon>
    </lineage>
</organism>
<dbReference type="Gene3D" id="2.40.170.20">
    <property type="entry name" value="TonB-dependent receptor, beta-barrel domain"/>
    <property type="match status" value="1"/>
</dbReference>
<evidence type="ECO:0000256" key="1">
    <source>
        <dbReference type="ARBA" id="ARBA00004571"/>
    </source>
</evidence>
<protein>
    <submittedName>
        <fullName evidence="11">SusC/RagA family TonB-linked outer membrane protein</fullName>
    </submittedName>
</protein>
<dbReference type="InterPro" id="IPR012910">
    <property type="entry name" value="Plug_dom"/>
</dbReference>
<keyword evidence="5 7" id="KW-0472">Membrane</keyword>
<feature type="chain" id="PRO_5046121809" evidence="8">
    <location>
        <begin position="18"/>
        <end position="1169"/>
    </location>
</feature>
<evidence type="ECO:0000259" key="9">
    <source>
        <dbReference type="Pfam" id="PF07660"/>
    </source>
</evidence>
<evidence type="ECO:0000256" key="4">
    <source>
        <dbReference type="ARBA" id="ARBA00022692"/>
    </source>
</evidence>
<keyword evidence="12" id="KW-1185">Reference proteome</keyword>
<dbReference type="PROSITE" id="PS52016">
    <property type="entry name" value="TONB_DEPENDENT_REC_3"/>
    <property type="match status" value="1"/>
</dbReference>
<evidence type="ECO:0000313" key="12">
    <source>
        <dbReference type="Proteomes" id="UP001549749"/>
    </source>
</evidence>
<sequence length="1169" mass="130718">MKLTAVILLMVCLHVSAASYSQNITYTGSAVPLKEVFKAIKQQTGYVFFYTKEVLNNAAPATLSVKNRPLKEVMQQLFADQPLTYTIEDKTIFINKRTIENTAGTAVQQTAITGTVTDANGKPLSGVSVMLKGTSRGTATDSEGRFIFKNIDAANAVLVFSMLGYEKLEIALKGRTEIQVRMKQSTAAINTVEVVGNTGYQKIPRERATGSFDVITSKQLENKIQTNVLERMEGLVPGLMLINGKDNGSDDGLTIRGVSTLYGTKRPLIVIDNFPFEGTMDAINPNDVASITVLKDAAAASIWGARAANGVIVITTKNARKGKIQFAYSNSFQFEPKPDLGYLNRLNASDDIDIDRQLMFTGFESRVKNSNQAFSVFEKFYMDSVAGRISPAAYRNSVDSLRNFDNGKQIRDLLMQSPLTQNHSLSFMGGNDNNQYYGSVRYTGSRGYSLKEDNKNYSFLLKGFFNVTKKLSFNVSTNMTFGNSTAAVLSPTDIYRLKPYQLLAGANGQPLVLNRNSDPANQNNSNDFSIAQRLGWGLDDESFYPLKEIDRQENTNKSIYNRLQAEIKYAITPGIDFNVSYQLENGYTYNKIYTHPDQAQLVKEINDYIVPERNGNVIVTNADGTLKNPTFNIPKGGKLSEERTDFTAYTLRALFNVNKTIANDHEIAAVIGAESRQTKSNGNSVVKYGYDDNSLQYVDLDVQRLKNIRGTLLNIQNGFNGITDQFKFSENRFVSAFANAAYTYRKKYVLSGSVRMDATNLFGTDPKYLYRPMWSSGASWILSNENFLKGAAFVDYLQLRATYGINGNIPKNSGPFMIAESGTNYFNNLPTNTIITPANNQLRWERTAITNLGIDYNLFNYRLSGKADYYVRKSADLLGDYEINPTLGFTSAQVNTASMTNRGWEFQLTSKNIVNRNFEWNTTVSYALNRNKITKVAISSDYSTPLRLASGSPYIVGQPYGGMYSFRFGGLSHDDGQIQLLDASGKIVEDNYYYDMDMVYFTGNTRPVTTAAISNSFLYKGFDLSFMFVYYGGHYQRQSMPRALSGVSAFDNRLKDAWKKPGDEQFTHIPNVLLNSNNSYYATIYYGPYLDVNVFDASYLKLRDVSLRYTFSQQALRQLGFVRGLQLTANARNILTITKNKEGIDPEAFDRTRTMPVMPTFAFGINLDF</sequence>
<name>A0ABV2TDJ6_9BACT</name>
<evidence type="ECO:0000256" key="3">
    <source>
        <dbReference type="ARBA" id="ARBA00022452"/>
    </source>
</evidence>
<dbReference type="InterPro" id="IPR036942">
    <property type="entry name" value="Beta-barrel_TonB_sf"/>
</dbReference>
<comment type="subcellular location">
    <subcellularLocation>
        <location evidence="1 7">Cell outer membrane</location>
        <topology evidence="1 7">Multi-pass membrane protein</topology>
    </subcellularLocation>
</comment>
<dbReference type="NCBIfam" id="TIGR04057">
    <property type="entry name" value="SusC_RagA_signa"/>
    <property type="match status" value="1"/>
</dbReference>
<dbReference type="Pfam" id="PF07660">
    <property type="entry name" value="STN"/>
    <property type="match status" value="1"/>
</dbReference>
<feature type="signal peptide" evidence="8">
    <location>
        <begin position="1"/>
        <end position="17"/>
    </location>
</feature>
<dbReference type="SUPFAM" id="SSF56935">
    <property type="entry name" value="Porins"/>
    <property type="match status" value="1"/>
</dbReference>
<dbReference type="InterPro" id="IPR023997">
    <property type="entry name" value="TonB-dep_OMP_SusC/RagA_CS"/>
</dbReference>
<evidence type="ECO:0000256" key="8">
    <source>
        <dbReference type="SAM" id="SignalP"/>
    </source>
</evidence>
<dbReference type="InterPro" id="IPR011662">
    <property type="entry name" value="Secretin/TonB_short_N"/>
</dbReference>
<dbReference type="SUPFAM" id="SSF49464">
    <property type="entry name" value="Carboxypeptidase regulatory domain-like"/>
    <property type="match status" value="1"/>
</dbReference>
<dbReference type="NCBIfam" id="TIGR04056">
    <property type="entry name" value="OMP_RagA_SusC"/>
    <property type="match status" value="1"/>
</dbReference>
<dbReference type="Gene3D" id="2.60.40.1120">
    <property type="entry name" value="Carboxypeptidase-like, regulatory domain"/>
    <property type="match status" value="1"/>
</dbReference>
<evidence type="ECO:0000256" key="5">
    <source>
        <dbReference type="ARBA" id="ARBA00023136"/>
    </source>
</evidence>
<dbReference type="Proteomes" id="UP001549749">
    <property type="component" value="Unassembled WGS sequence"/>
</dbReference>
<keyword evidence="4 7" id="KW-0812">Transmembrane</keyword>
<comment type="similarity">
    <text evidence="7">Belongs to the TonB-dependent receptor family.</text>
</comment>
<dbReference type="RefSeq" id="WP_354663667.1">
    <property type="nucleotide sequence ID" value="NZ_JBEXAC010000003.1"/>
</dbReference>
<proteinExistence type="inferred from homology"/>
<evidence type="ECO:0000256" key="6">
    <source>
        <dbReference type="ARBA" id="ARBA00023237"/>
    </source>
</evidence>
<keyword evidence="2 7" id="KW-0813">Transport</keyword>
<accession>A0ABV2TDJ6</accession>
<dbReference type="InterPro" id="IPR039426">
    <property type="entry name" value="TonB-dep_rcpt-like"/>
</dbReference>
<reference evidence="11 12" key="1">
    <citation type="submission" date="2024-06" db="EMBL/GenBank/DDBJ databases">
        <title>Chitinophaga defluvii sp. nov., isolated from municipal sewage.</title>
        <authorList>
            <person name="Zhang L."/>
        </authorList>
    </citation>
    <scope>NUCLEOTIDE SEQUENCE [LARGE SCALE GENOMIC DNA]</scope>
    <source>
        <strain evidence="11 12">H8</strain>
    </source>
</reference>
<dbReference type="Pfam" id="PF13715">
    <property type="entry name" value="CarbopepD_reg_2"/>
    <property type="match status" value="1"/>
</dbReference>
<feature type="domain" description="TonB-dependent receptor plug" evidence="10">
    <location>
        <begin position="206"/>
        <end position="311"/>
    </location>
</feature>
<dbReference type="InterPro" id="IPR037066">
    <property type="entry name" value="Plug_dom_sf"/>
</dbReference>
<dbReference type="EMBL" id="JBEXAC010000003">
    <property type="protein sequence ID" value="MET7001094.1"/>
    <property type="molecule type" value="Genomic_DNA"/>
</dbReference>
<evidence type="ECO:0000256" key="7">
    <source>
        <dbReference type="PROSITE-ProRule" id="PRU01360"/>
    </source>
</evidence>
<keyword evidence="6 7" id="KW-0998">Cell outer membrane</keyword>
<gene>
    <name evidence="11" type="ORF">ABR189_27175</name>
</gene>
<keyword evidence="3 7" id="KW-1134">Transmembrane beta strand</keyword>
<dbReference type="InterPro" id="IPR023996">
    <property type="entry name" value="TonB-dep_OMP_SusC/RagA"/>
</dbReference>
<comment type="caution">
    <text evidence="11">The sequence shown here is derived from an EMBL/GenBank/DDBJ whole genome shotgun (WGS) entry which is preliminary data.</text>
</comment>
<evidence type="ECO:0000259" key="10">
    <source>
        <dbReference type="Pfam" id="PF07715"/>
    </source>
</evidence>